<gene>
    <name evidence="8" type="ORF">AGR4C_pa60020</name>
</gene>
<evidence type="ECO:0000313" key="9">
    <source>
        <dbReference type="Proteomes" id="UP000191897"/>
    </source>
</evidence>
<evidence type="ECO:0000313" key="8">
    <source>
        <dbReference type="EMBL" id="CUX65801.1"/>
    </source>
</evidence>
<dbReference type="Pfam" id="PF03150">
    <property type="entry name" value="CCP_MauG"/>
    <property type="match status" value="1"/>
</dbReference>
<keyword evidence="8" id="KW-0575">Peroxidase</keyword>
<dbReference type="GO" id="GO:0046872">
    <property type="term" value="F:metal ion binding"/>
    <property type="evidence" value="ECO:0007669"/>
    <property type="project" value="UniProtKB-KW"/>
</dbReference>
<name>A0A1S7SBD6_AGRTU</name>
<evidence type="ECO:0000256" key="3">
    <source>
        <dbReference type="ARBA" id="ARBA00022723"/>
    </source>
</evidence>
<dbReference type="InterPro" id="IPR009056">
    <property type="entry name" value="Cyt_c-like_dom"/>
</dbReference>
<keyword evidence="3 6" id="KW-0479">Metal-binding</keyword>
<reference evidence="8 9" key="1">
    <citation type="submission" date="2016-01" db="EMBL/GenBank/DDBJ databases">
        <authorList>
            <person name="Oliw E.H."/>
        </authorList>
    </citation>
    <scope>NUCLEOTIDE SEQUENCE [LARGE SCALE GENOMIC DNA]</scope>
    <source>
        <strain evidence="8 9">Kerr 14</strain>
    </source>
</reference>
<feature type="domain" description="Cytochrome c" evidence="7">
    <location>
        <begin position="322"/>
        <end position="439"/>
    </location>
</feature>
<evidence type="ECO:0000256" key="5">
    <source>
        <dbReference type="ARBA" id="ARBA00023004"/>
    </source>
</evidence>
<keyword evidence="4 8" id="KW-0560">Oxidoreductase</keyword>
<dbReference type="GO" id="GO:0030313">
    <property type="term" value="C:cell envelope"/>
    <property type="evidence" value="ECO:0007669"/>
    <property type="project" value="UniProtKB-SubCell"/>
</dbReference>
<dbReference type="EC" id="1.11.1.5" evidence="8"/>
<dbReference type="InterPro" id="IPR036909">
    <property type="entry name" value="Cyt_c-like_dom_sf"/>
</dbReference>
<evidence type="ECO:0000256" key="1">
    <source>
        <dbReference type="ARBA" id="ARBA00004196"/>
    </source>
</evidence>
<dbReference type="AlphaFoldDB" id="A0A1S7SBD6"/>
<dbReference type="InterPro" id="IPR004852">
    <property type="entry name" value="Di-haem_cyt_c_peroxidsae"/>
</dbReference>
<dbReference type="GO" id="GO:0009055">
    <property type="term" value="F:electron transfer activity"/>
    <property type="evidence" value="ECO:0007669"/>
    <property type="project" value="InterPro"/>
</dbReference>
<dbReference type="GO" id="GO:0004130">
    <property type="term" value="F:cytochrome-c peroxidase activity"/>
    <property type="evidence" value="ECO:0007669"/>
    <property type="project" value="UniProtKB-EC"/>
</dbReference>
<evidence type="ECO:0000259" key="7">
    <source>
        <dbReference type="PROSITE" id="PS51007"/>
    </source>
</evidence>
<protein>
    <submittedName>
        <fullName evidence="8">Cytochrome-c peroxidase (Modular protein)</fullName>
        <ecNumber evidence="8">1.11.1.5</ecNumber>
    </submittedName>
</protein>
<keyword evidence="5 6" id="KW-0408">Iron</keyword>
<dbReference type="Pfam" id="PF00034">
    <property type="entry name" value="Cytochrom_C"/>
    <property type="match status" value="1"/>
</dbReference>
<keyword evidence="2 6" id="KW-0349">Heme</keyword>
<comment type="subcellular location">
    <subcellularLocation>
        <location evidence="1">Cell envelope</location>
    </subcellularLocation>
</comment>
<dbReference type="SUPFAM" id="SSF46626">
    <property type="entry name" value="Cytochrome c"/>
    <property type="match status" value="2"/>
</dbReference>
<dbReference type="PANTHER" id="PTHR30600:SF7">
    <property type="entry name" value="CYTOCHROME C PEROXIDASE-RELATED"/>
    <property type="match status" value="1"/>
</dbReference>
<accession>A0A1S7SBD6</accession>
<dbReference type="Proteomes" id="UP000191897">
    <property type="component" value="Unassembled WGS sequence"/>
</dbReference>
<dbReference type="InterPro" id="IPR051395">
    <property type="entry name" value="Cytochrome_c_Peroxidase/MauG"/>
</dbReference>
<dbReference type="GO" id="GO:0020037">
    <property type="term" value="F:heme binding"/>
    <property type="evidence" value="ECO:0007669"/>
    <property type="project" value="InterPro"/>
</dbReference>
<dbReference type="PROSITE" id="PS51007">
    <property type="entry name" value="CYTC"/>
    <property type="match status" value="1"/>
</dbReference>
<evidence type="ECO:0000256" key="4">
    <source>
        <dbReference type="ARBA" id="ARBA00023002"/>
    </source>
</evidence>
<dbReference type="EMBL" id="FBWC01000037">
    <property type="protein sequence ID" value="CUX65801.1"/>
    <property type="molecule type" value="Genomic_DNA"/>
</dbReference>
<evidence type="ECO:0000256" key="6">
    <source>
        <dbReference type="PROSITE-ProRule" id="PRU00433"/>
    </source>
</evidence>
<sequence length="450" mass="48590">MIKGEGGIRFWLSTVYTNSFARFGFLEDPGTSANVQTAARELIVSSGVDDLIAQRLNLITFQLDNLPTFACIKLLHCNGNRFSPAFRHQQRERFMTLKWNIAGRARSIPHSQAPPAGGPPSGLGKRSKRWCARAVLTVGLASPPVAVTAEEHIGKAEPISPIPSRLELDERKVDLGRRLFTDSRLSSGNGVSCATCHIAEKAMADGLPVSRGLSTFPGLVNTPTLFNVSLNAKFNWSGEYLTLEEQTRMVVESPRTMGGRWDDILAAFAADEQLTRSFRDAYGDGISRKNAIDAIIQFEKSLVAPDAPFDDYLRGNQRAISPEAAQGYALFKNYGCASCHQGINVGGNMLQVFGIFGTPDAAALGGDTPGSARGSGIADEKPVFRVPPLRNVAATGPYFHDGSAKTLRAAINTMARYQLGRRLTEDDAAKLEAFLNSLSGKFQGVPVGGR</sequence>
<dbReference type="Gene3D" id="1.10.760.10">
    <property type="entry name" value="Cytochrome c-like domain"/>
    <property type="match status" value="2"/>
</dbReference>
<dbReference type="PANTHER" id="PTHR30600">
    <property type="entry name" value="CYTOCHROME C PEROXIDASE-RELATED"/>
    <property type="match status" value="1"/>
</dbReference>
<organism evidence="8 9">
    <name type="scientific">Agrobacterium tumefaciens str. Kerr 14</name>
    <dbReference type="NCBI Taxonomy" id="1183424"/>
    <lineage>
        <taxon>Bacteria</taxon>
        <taxon>Pseudomonadati</taxon>
        <taxon>Pseudomonadota</taxon>
        <taxon>Alphaproteobacteria</taxon>
        <taxon>Hyphomicrobiales</taxon>
        <taxon>Rhizobiaceae</taxon>
        <taxon>Rhizobium/Agrobacterium group</taxon>
        <taxon>Agrobacterium</taxon>
        <taxon>Agrobacterium tumefaciens complex</taxon>
    </lineage>
</organism>
<evidence type="ECO:0000256" key="2">
    <source>
        <dbReference type="ARBA" id="ARBA00022617"/>
    </source>
</evidence>
<proteinExistence type="predicted"/>